<accession>A0AAV3PSS0</accession>
<dbReference type="EMBL" id="BAABME010002362">
    <property type="protein sequence ID" value="GAA0154290.1"/>
    <property type="molecule type" value="Genomic_DNA"/>
</dbReference>
<evidence type="ECO:0008006" key="3">
    <source>
        <dbReference type="Google" id="ProtNLM"/>
    </source>
</evidence>
<sequence>MEDYTQLWVRLVWFIKSCPMRIFKWTPDFNPSKESPLTPVWVHFHGFPLYLFEGEGLLSVANTIGKPLRVDFHNVNRVKLGSASVCIELDVSKTLMHETWISFVDDENPDIVEGFWQKVDYDSVPSYCSKCLHMGHKVDDCKGDMQKEQRRGPS</sequence>
<dbReference type="AlphaFoldDB" id="A0AAV3PSS0"/>
<name>A0AAV3PSS0_LITER</name>
<proteinExistence type="predicted"/>
<reference evidence="1 2" key="1">
    <citation type="submission" date="2024-01" db="EMBL/GenBank/DDBJ databases">
        <title>The complete chloroplast genome sequence of Lithospermum erythrorhizon: insights into the phylogenetic relationship among Boraginaceae species and the maternal lineages of purple gromwells.</title>
        <authorList>
            <person name="Okada T."/>
            <person name="Watanabe K."/>
        </authorList>
    </citation>
    <scope>NUCLEOTIDE SEQUENCE [LARGE SCALE GENOMIC DNA]</scope>
</reference>
<comment type="caution">
    <text evidence="1">The sequence shown here is derived from an EMBL/GenBank/DDBJ whole genome shotgun (WGS) entry which is preliminary data.</text>
</comment>
<evidence type="ECO:0000313" key="2">
    <source>
        <dbReference type="Proteomes" id="UP001454036"/>
    </source>
</evidence>
<dbReference type="PANTHER" id="PTHR31286">
    <property type="entry name" value="GLYCINE-RICH CELL WALL STRUCTURAL PROTEIN 1.8-LIKE"/>
    <property type="match status" value="1"/>
</dbReference>
<dbReference type="Proteomes" id="UP001454036">
    <property type="component" value="Unassembled WGS sequence"/>
</dbReference>
<dbReference type="InterPro" id="IPR040256">
    <property type="entry name" value="At4g02000-like"/>
</dbReference>
<dbReference type="PANTHER" id="PTHR31286:SF179">
    <property type="entry name" value="RNASE H TYPE-1 DOMAIN-CONTAINING PROTEIN"/>
    <property type="match status" value="1"/>
</dbReference>
<organism evidence="1 2">
    <name type="scientific">Lithospermum erythrorhizon</name>
    <name type="common">Purple gromwell</name>
    <name type="synonym">Lithospermum officinale var. erythrorhizon</name>
    <dbReference type="NCBI Taxonomy" id="34254"/>
    <lineage>
        <taxon>Eukaryota</taxon>
        <taxon>Viridiplantae</taxon>
        <taxon>Streptophyta</taxon>
        <taxon>Embryophyta</taxon>
        <taxon>Tracheophyta</taxon>
        <taxon>Spermatophyta</taxon>
        <taxon>Magnoliopsida</taxon>
        <taxon>eudicotyledons</taxon>
        <taxon>Gunneridae</taxon>
        <taxon>Pentapetalae</taxon>
        <taxon>asterids</taxon>
        <taxon>lamiids</taxon>
        <taxon>Boraginales</taxon>
        <taxon>Boraginaceae</taxon>
        <taxon>Boraginoideae</taxon>
        <taxon>Lithospermeae</taxon>
        <taxon>Lithospermum</taxon>
    </lineage>
</organism>
<protein>
    <recommendedName>
        <fullName evidence="3">DUF4283 domain-containing protein</fullName>
    </recommendedName>
</protein>
<gene>
    <name evidence="1" type="ORF">LIER_12317</name>
</gene>
<evidence type="ECO:0000313" key="1">
    <source>
        <dbReference type="EMBL" id="GAA0154290.1"/>
    </source>
</evidence>
<keyword evidence="2" id="KW-1185">Reference proteome</keyword>